<accession>A0A086TF87</accession>
<keyword evidence="6 15" id="KW-0812">Transmembrane</keyword>
<evidence type="ECO:0000256" key="15">
    <source>
        <dbReference type="SAM" id="Phobius"/>
    </source>
</evidence>
<comment type="subcellular location">
    <subcellularLocation>
        <location evidence="1">Endoplasmic reticulum membrane</location>
        <topology evidence="1">Single-pass type I membrane protein</topology>
    </subcellularLocation>
</comment>
<keyword evidence="5" id="KW-0109">Calcium transport</keyword>
<evidence type="ECO:0000256" key="11">
    <source>
        <dbReference type="ARBA" id="ARBA00023065"/>
    </source>
</evidence>
<keyword evidence="8" id="KW-0256">Endoplasmic reticulum</keyword>
<evidence type="ECO:0000256" key="3">
    <source>
        <dbReference type="ARBA" id="ARBA00016584"/>
    </source>
</evidence>
<gene>
    <name evidence="17" type="ORF">ACRE_010660</name>
</gene>
<evidence type="ECO:0000256" key="5">
    <source>
        <dbReference type="ARBA" id="ARBA00022568"/>
    </source>
</evidence>
<evidence type="ECO:0000256" key="12">
    <source>
        <dbReference type="ARBA" id="ARBA00023136"/>
    </source>
</evidence>
<evidence type="ECO:0000256" key="13">
    <source>
        <dbReference type="ARBA" id="ARBA00031116"/>
    </source>
</evidence>
<evidence type="ECO:0000313" key="17">
    <source>
        <dbReference type="EMBL" id="KFH48019.1"/>
    </source>
</evidence>
<dbReference type="GO" id="GO:0006816">
    <property type="term" value="P:calcium ion transport"/>
    <property type="evidence" value="ECO:0007669"/>
    <property type="project" value="UniProtKB-KW"/>
</dbReference>
<protein>
    <recommendedName>
        <fullName evidence="3">Store-operated calcium entry-associated regulatory factor</fullName>
    </recommendedName>
    <alternativeName>
        <fullName evidence="13">Transmembrane protein 66</fullName>
    </alternativeName>
</protein>
<evidence type="ECO:0000256" key="14">
    <source>
        <dbReference type="SAM" id="MobiDB-lite"/>
    </source>
</evidence>
<keyword evidence="9" id="KW-0106">Calcium</keyword>
<keyword evidence="10 15" id="KW-1133">Transmembrane helix</keyword>
<reference evidence="18" key="1">
    <citation type="journal article" date="2014" name="Genome Announc.">
        <title>Genome sequence and annotation of Acremonium chrysogenum, producer of the beta-lactam antibiotic cephalosporin C.</title>
        <authorList>
            <person name="Terfehr D."/>
            <person name="Dahlmann T.A."/>
            <person name="Specht T."/>
            <person name="Zadra I."/>
            <person name="Kuernsteiner H."/>
            <person name="Kueck U."/>
        </authorList>
    </citation>
    <scope>NUCLEOTIDE SEQUENCE [LARGE SCALE GENOMIC DNA]</scope>
    <source>
        <strain evidence="18">ATCC 11550 / CBS 779.69 / DSM 880 / IAM 14645 / JCM 23072 / IMI 49137</strain>
    </source>
</reference>
<dbReference type="GO" id="GO:2001256">
    <property type="term" value="P:regulation of store-operated calcium entry"/>
    <property type="evidence" value="ECO:0007669"/>
    <property type="project" value="InterPro"/>
</dbReference>
<dbReference type="PANTHER" id="PTHR15929">
    <property type="entry name" value="STORE-OPERATED CALCIUM ENTRY-ASSOCIATED REGULATORY FACTOR"/>
    <property type="match status" value="1"/>
</dbReference>
<evidence type="ECO:0000256" key="4">
    <source>
        <dbReference type="ARBA" id="ARBA00022448"/>
    </source>
</evidence>
<dbReference type="GO" id="GO:0005789">
    <property type="term" value="C:endoplasmic reticulum membrane"/>
    <property type="evidence" value="ECO:0007669"/>
    <property type="project" value="UniProtKB-SubCell"/>
</dbReference>
<keyword evidence="11" id="KW-0406">Ion transport</keyword>
<feature type="region of interest" description="Disordered" evidence="14">
    <location>
        <begin position="200"/>
        <end position="329"/>
    </location>
</feature>
<dbReference type="EMBL" id="JPKY01000005">
    <property type="protein sequence ID" value="KFH48019.1"/>
    <property type="molecule type" value="Genomic_DNA"/>
</dbReference>
<dbReference type="AlphaFoldDB" id="A0A086TF87"/>
<dbReference type="InterPro" id="IPR009567">
    <property type="entry name" value="SARAF"/>
</dbReference>
<dbReference type="Pfam" id="PF06682">
    <property type="entry name" value="SARAF"/>
    <property type="match status" value="1"/>
</dbReference>
<dbReference type="OrthoDB" id="20303at2759"/>
<sequence>MLPTTLFAALSCYLVTPTHAFGSSSTSSSKQKKQPKDAILLSNVDTLTLRGHGARTTHRRVPSLPQLTCISHPSLCRLADIDVMRCSNQGSSYADEDVEWSCSAVLPEEVRLGSTDVICEGYSSADDPYVLKGSCAVEYRLALTDKGEAHYPELVRYMGKKSSSSLVPGAISSYLFAVFFLAVLFWIIYSAWAGYQNNNPDWRRRPRRGRRWDGWGGGPGGGGGGGGGGGFFGGGYDPRFGGAFDDNNDPLPPYPGQKWSSSGQQQQQGWRPGFWSGLAAGAAGGYAAGGRNNRGSSRRGNGESSSSASGAGPSGRTYSGTGFGSTRRR</sequence>
<evidence type="ECO:0000256" key="1">
    <source>
        <dbReference type="ARBA" id="ARBA00004115"/>
    </source>
</evidence>
<keyword evidence="12 15" id="KW-0472">Membrane</keyword>
<feature type="transmembrane region" description="Helical" evidence="15">
    <location>
        <begin position="174"/>
        <end position="195"/>
    </location>
</feature>
<evidence type="ECO:0000256" key="7">
    <source>
        <dbReference type="ARBA" id="ARBA00022729"/>
    </source>
</evidence>
<keyword evidence="7 16" id="KW-0732">Signal</keyword>
<evidence type="ECO:0000256" key="16">
    <source>
        <dbReference type="SAM" id="SignalP"/>
    </source>
</evidence>
<proteinExistence type="inferred from homology"/>
<organism evidence="17 18">
    <name type="scientific">Hapsidospora chrysogenum (strain ATCC 11550 / CBS 779.69 / DSM 880 / IAM 14645 / JCM 23072 / IMI 49137)</name>
    <name type="common">Acremonium chrysogenum</name>
    <dbReference type="NCBI Taxonomy" id="857340"/>
    <lineage>
        <taxon>Eukaryota</taxon>
        <taxon>Fungi</taxon>
        <taxon>Dikarya</taxon>
        <taxon>Ascomycota</taxon>
        <taxon>Pezizomycotina</taxon>
        <taxon>Sordariomycetes</taxon>
        <taxon>Hypocreomycetidae</taxon>
        <taxon>Hypocreales</taxon>
        <taxon>Bionectriaceae</taxon>
        <taxon>Hapsidospora</taxon>
    </lineage>
</organism>
<comment type="similarity">
    <text evidence="2">Belongs to the SARAF family.</text>
</comment>
<keyword evidence="4" id="KW-0813">Transport</keyword>
<evidence type="ECO:0000256" key="6">
    <source>
        <dbReference type="ARBA" id="ARBA00022692"/>
    </source>
</evidence>
<evidence type="ECO:0000256" key="8">
    <source>
        <dbReference type="ARBA" id="ARBA00022824"/>
    </source>
</evidence>
<dbReference type="STRING" id="857340.A0A086TF87"/>
<keyword evidence="18" id="KW-1185">Reference proteome</keyword>
<name>A0A086TF87_HAPC1</name>
<dbReference type="HOGENOM" id="CLU_046802_1_0_1"/>
<feature type="compositionally biased region" description="Low complexity" evidence="14">
    <location>
        <begin position="289"/>
        <end position="316"/>
    </location>
</feature>
<feature type="compositionally biased region" description="Gly residues" evidence="14">
    <location>
        <begin position="214"/>
        <end position="236"/>
    </location>
</feature>
<evidence type="ECO:0000313" key="18">
    <source>
        <dbReference type="Proteomes" id="UP000029964"/>
    </source>
</evidence>
<feature type="compositionally biased region" description="Low complexity" evidence="14">
    <location>
        <begin position="256"/>
        <end position="270"/>
    </location>
</feature>
<dbReference type="Proteomes" id="UP000029964">
    <property type="component" value="Unassembled WGS sequence"/>
</dbReference>
<evidence type="ECO:0000256" key="2">
    <source>
        <dbReference type="ARBA" id="ARBA00006833"/>
    </source>
</evidence>
<evidence type="ECO:0000256" key="9">
    <source>
        <dbReference type="ARBA" id="ARBA00022837"/>
    </source>
</evidence>
<feature type="signal peptide" evidence="16">
    <location>
        <begin position="1"/>
        <end position="20"/>
    </location>
</feature>
<evidence type="ECO:0000256" key="10">
    <source>
        <dbReference type="ARBA" id="ARBA00022989"/>
    </source>
</evidence>
<comment type="caution">
    <text evidence="17">The sequence shown here is derived from an EMBL/GenBank/DDBJ whole genome shotgun (WGS) entry which is preliminary data.</text>
</comment>
<dbReference type="PANTHER" id="PTHR15929:SF0">
    <property type="entry name" value="STORE-OPERATED CALCIUM ENTRY-ASSOCIATED REGULATORY FACTOR"/>
    <property type="match status" value="1"/>
</dbReference>
<feature type="chain" id="PRO_5001815665" description="Store-operated calcium entry-associated regulatory factor" evidence="16">
    <location>
        <begin position="21"/>
        <end position="329"/>
    </location>
</feature>